<evidence type="ECO:0000313" key="1">
    <source>
        <dbReference type="EMBL" id="GAU98257.1"/>
    </source>
</evidence>
<dbReference type="AlphaFoldDB" id="A0A1D1VET5"/>
<gene>
    <name evidence="1" type="primary">RvY_09429-1</name>
    <name evidence="1" type="synonym">RvY_09429.1</name>
    <name evidence="1" type="ORF">RvY_09429</name>
</gene>
<dbReference type="Proteomes" id="UP000186922">
    <property type="component" value="Unassembled WGS sequence"/>
</dbReference>
<keyword evidence="2" id="KW-1185">Reference proteome</keyword>
<evidence type="ECO:0000313" key="2">
    <source>
        <dbReference type="Proteomes" id="UP000186922"/>
    </source>
</evidence>
<sequence length="98" mass="11063">MKYLQKVRITHEERNMVSTGNNGSQGHIIPHGHDVEERKACKVHGSMNFKVGTPPVKSSVYCRSLLRPFREVRQKGGRITQVWEIASGASGDTLTKWM</sequence>
<protein>
    <submittedName>
        <fullName evidence="1">Uncharacterized protein</fullName>
    </submittedName>
</protein>
<dbReference type="EMBL" id="BDGG01000004">
    <property type="protein sequence ID" value="GAU98257.1"/>
    <property type="molecule type" value="Genomic_DNA"/>
</dbReference>
<accession>A0A1D1VET5</accession>
<reference evidence="1 2" key="1">
    <citation type="journal article" date="2016" name="Nat. Commun.">
        <title>Extremotolerant tardigrade genome and improved radiotolerance of human cultured cells by tardigrade-unique protein.</title>
        <authorList>
            <person name="Hashimoto T."/>
            <person name="Horikawa D.D."/>
            <person name="Saito Y."/>
            <person name="Kuwahara H."/>
            <person name="Kozuka-Hata H."/>
            <person name="Shin-I T."/>
            <person name="Minakuchi Y."/>
            <person name="Ohishi K."/>
            <person name="Motoyama A."/>
            <person name="Aizu T."/>
            <person name="Enomoto A."/>
            <person name="Kondo K."/>
            <person name="Tanaka S."/>
            <person name="Hara Y."/>
            <person name="Koshikawa S."/>
            <person name="Sagara H."/>
            <person name="Miura T."/>
            <person name="Yokobori S."/>
            <person name="Miyagawa K."/>
            <person name="Suzuki Y."/>
            <person name="Kubo T."/>
            <person name="Oyama M."/>
            <person name="Kohara Y."/>
            <person name="Fujiyama A."/>
            <person name="Arakawa K."/>
            <person name="Katayama T."/>
            <person name="Toyoda A."/>
            <person name="Kunieda T."/>
        </authorList>
    </citation>
    <scope>NUCLEOTIDE SEQUENCE [LARGE SCALE GENOMIC DNA]</scope>
    <source>
        <strain evidence="1 2">YOKOZUNA-1</strain>
    </source>
</reference>
<comment type="caution">
    <text evidence="1">The sequence shown here is derived from an EMBL/GenBank/DDBJ whole genome shotgun (WGS) entry which is preliminary data.</text>
</comment>
<proteinExistence type="predicted"/>
<organism evidence="1 2">
    <name type="scientific">Ramazzottius varieornatus</name>
    <name type="common">Water bear</name>
    <name type="synonym">Tardigrade</name>
    <dbReference type="NCBI Taxonomy" id="947166"/>
    <lineage>
        <taxon>Eukaryota</taxon>
        <taxon>Metazoa</taxon>
        <taxon>Ecdysozoa</taxon>
        <taxon>Tardigrada</taxon>
        <taxon>Eutardigrada</taxon>
        <taxon>Parachela</taxon>
        <taxon>Hypsibioidea</taxon>
        <taxon>Ramazzottiidae</taxon>
        <taxon>Ramazzottius</taxon>
    </lineage>
</organism>
<name>A0A1D1VET5_RAMVA</name>